<keyword evidence="8" id="KW-0969">Cilium</keyword>
<feature type="transmembrane region" description="Helical" evidence="7">
    <location>
        <begin position="44"/>
        <end position="68"/>
    </location>
</feature>
<comment type="caution">
    <text evidence="8">The sequence shown here is derived from an EMBL/GenBank/DDBJ whole genome shotgun (WGS) entry which is preliminary data.</text>
</comment>
<dbReference type="Pfam" id="PF01311">
    <property type="entry name" value="Bac_export_1"/>
    <property type="match status" value="1"/>
</dbReference>
<dbReference type="AlphaFoldDB" id="A0A944CDW9"/>
<organism evidence="8 9">
    <name type="scientific">Roseibium polysiphoniae</name>
    <dbReference type="NCBI Taxonomy" id="2571221"/>
    <lineage>
        <taxon>Bacteria</taxon>
        <taxon>Pseudomonadati</taxon>
        <taxon>Pseudomonadota</taxon>
        <taxon>Alphaproteobacteria</taxon>
        <taxon>Hyphomicrobiales</taxon>
        <taxon>Stappiaceae</taxon>
        <taxon>Roseibium</taxon>
    </lineage>
</organism>
<evidence type="ECO:0000313" key="8">
    <source>
        <dbReference type="EMBL" id="MBS8260787.1"/>
    </source>
</evidence>
<protein>
    <submittedName>
        <fullName evidence="8">Flagellar type III secretion system protein FliR</fullName>
    </submittedName>
</protein>
<keyword evidence="4 7" id="KW-0812">Transmembrane</keyword>
<evidence type="ECO:0000256" key="3">
    <source>
        <dbReference type="ARBA" id="ARBA00022475"/>
    </source>
</evidence>
<comment type="similarity">
    <text evidence="2">Belongs to the FliR/MopE/SpaR family.</text>
</comment>
<keyword evidence="3" id="KW-1003">Cell membrane</keyword>
<feature type="transmembrane region" description="Helical" evidence="7">
    <location>
        <begin position="186"/>
        <end position="207"/>
    </location>
</feature>
<reference evidence="8" key="1">
    <citation type="submission" date="2018-08" db="EMBL/GenBank/DDBJ databases">
        <authorList>
            <person name="Jin W."/>
            <person name="Wang H."/>
            <person name="Yang Y."/>
            <person name="Li M."/>
            <person name="Liu J."/>
        </authorList>
    </citation>
    <scope>NUCLEOTIDE SEQUENCE</scope>
    <source>
        <strain evidence="8">AESS21</strain>
    </source>
</reference>
<dbReference type="RefSeq" id="WP_213216256.1">
    <property type="nucleotide sequence ID" value="NZ_JBDWBU010000181.1"/>
</dbReference>
<dbReference type="PRINTS" id="PR00953">
    <property type="entry name" value="TYPE3IMRPROT"/>
</dbReference>
<evidence type="ECO:0000256" key="4">
    <source>
        <dbReference type="ARBA" id="ARBA00022692"/>
    </source>
</evidence>
<dbReference type="InterPro" id="IPR002010">
    <property type="entry name" value="T3SS_IM_R"/>
</dbReference>
<evidence type="ECO:0000256" key="6">
    <source>
        <dbReference type="ARBA" id="ARBA00023136"/>
    </source>
</evidence>
<evidence type="ECO:0000256" key="7">
    <source>
        <dbReference type="SAM" id="Phobius"/>
    </source>
</evidence>
<proteinExistence type="inferred from homology"/>
<dbReference type="Proteomes" id="UP000705379">
    <property type="component" value="Unassembled WGS sequence"/>
</dbReference>
<evidence type="ECO:0000256" key="5">
    <source>
        <dbReference type="ARBA" id="ARBA00022989"/>
    </source>
</evidence>
<evidence type="ECO:0000256" key="1">
    <source>
        <dbReference type="ARBA" id="ARBA00004651"/>
    </source>
</evidence>
<keyword evidence="6 7" id="KW-0472">Membrane</keyword>
<gene>
    <name evidence="8" type="ORF">DYI23_11195</name>
</gene>
<feature type="transmembrane region" description="Helical" evidence="7">
    <location>
        <begin position="6"/>
        <end position="32"/>
    </location>
</feature>
<dbReference type="GO" id="GO:0006605">
    <property type="term" value="P:protein targeting"/>
    <property type="evidence" value="ECO:0007669"/>
    <property type="project" value="InterPro"/>
</dbReference>
<accession>A0A944CDW9</accession>
<dbReference type="GO" id="GO:0005886">
    <property type="term" value="C:plasma membrane"/>
    <property type="evidence" value="ECO:0007669"/>
    <property type="project" value="UniProtKB-SubCell"/>
</dbReference>
<feature type="transmembrane region" description="Helical" evidence="7">
    <location>
        <begin position="219"/>
        <end position="247"/>
    </location>
</feature>
<name>A0A944CDW9_9HYPH</name>
<comment type="subcellular location">
    <subcellularLocation>
        <location evidence="1">Cell membrane</location>
        <topology evidence="1">Multi-pass membrane protein</topology>
    </subcellularLocation>
</comment>
<keyword evidence="8" id="KW-0966">Cell projection</keyword>
<sequence length="257" mass="27610">MLAGALLSSFGTTVLLATFLLFCRIGACLMIIPGFSSDRVAMRIRLFIALSVTLALAPMLLPTMQAALPDQSLVTVGGLIVSELFTGFLIGFLGRIFFVALETLATLVSMAIGLSNMPGMSIEGNEALPPLASLMTLTATAMIFITNQHWEVLKGLAASYETLPPGGEIDVISGLERFTDQLSSTFVLALRICSPFVVYTIVVNLAIGMVNKLTPQIPVYFISMPFVIAGGMYLFFLVSAEAITLFLDGYFTWLQLG</sequence>
<reference evidence="8" key="2">
    <citation type="journal article" date="2021" name="Microorganisms">
        <title>Bacterial Dimethylsulfoniopropionate Biosynthesis in the East China Sea.</title>
        <authorList>
            <person name="Liu J."/>
            <person name="Zhang Y."/>
            <person name="Liu J."/>
            <person name="Zhong H."/>
            <person name="Williams B.T."/>
            <person name="Zheng Y."/>
            <person name="Curson A.R.J."/>
            <person name="Sun C."/>
            <person name="Sun H."/>
            <person name="Song D."/>
            <person name="Wagner Mackenzie B."/>
            <person name="Bermejo Martinez A."/>
            <person name="Todd J.D."/>
            <person name="Zhang X.H."/>
        </authorList>
    </citation>
    <scope>NUCLEOTIDE SEQUENCE</scope>
    <source>
        <strain evidence="8">AESS21</strain>
    </source>
</reference>
<evidence type="ECO:0000256" key="2">
    <source>
        <dbReference type="ARBA" id="ARBA00009772"/>
    </source>
</evidence>
<dbReference type="PANTHER" id="PTHR30065">
    <property type="entry name" value="FLAGELLAR BIOSYNTHETIC PROTEIN FLIR"/>
    <property type="match status" value="1"/>
</dbReference>
<keyword evidence="5 7" id="KW-1133">Transmembrane helix</keyword>
<dbReference type="PANTHER" id="PTHR30065:SF1">
    <property type="entry name" value="SURFACE PRESENTATION OF ANTIGENS PROTEIN SPAR"/>
    <property type="match status" value="1"/>
</dbReference>
<keyword evidence="8" id="KW-0282">Flagellum</keyword>
<dbReference type="EMBL" id="QTKU01000002">
    <property type="protein sequence ID" value="MBS8260787.1"/>
    <property type="molecule type" value="Genomic_DNA"/>
</dbReference>
<evidence type="ECO:0000313" key="9">
    <source>
        <dbReference type="Proteomes" id="UP000705379"/>
    </source>
</evidence>
<dbReference type="NCBIfam" id="NF009416">
    <property type="entry name" value="PRK12780.1"/>
    <property type="match status" value="1"/>
</dbReference>